<keyword evidence="1" id="KW-0472">Membrane</keyword>
<dbReference type="AlphaFoldDB" id="A0A6A4GC91"/>
<dbReference type="EMBL" id="ML770754">
    <property type="protein sequence ID" value="KAE9383030.1"/>
    <property type="molecule type" value="Genomic_DNA"/>
</dbReference>
<organism evidence="2 3">
    <name type="scientific">Gymnopus androsaceus JB14</name>
    <dbReference type="NCBI Taxonomy" id="1447944"/>
    <lineage>
        <taxon>Eukaryota</taxon>
        <taxon>Fungi</taxon>
        <taxon>Dikarya</taxon>
        <taxon>Basidiomycota</taxon>
        <taxon>Agaricomycotina</taxon>
        <taxon>Agaricomycetes</taxon>
        <taxon>Agaricomycetidae</taxon>
        <taxon>Agaricales</taxon>
        <taxon>Marasmiineae</taxon>
        <taxon>Omphalotaceae</taxon>
        <taxon>Gymnopus</taxon>
    </lineage>
</organism>
<keyword evidence="1" id="KW-0812">Transmembrane</keyword>
<evidence type="ECO:0000256" key="1">
    <source>
        <dbReference type="SAM" id="Phobius"/>
    </source>
</evidence>
<proteinExistence type="predicted"/>
<feature type="transmembrane region" description="Helical" evidence="1">
    <location>
        <begin position="15"/>
        <end position="38"/>
    </location>
</feature>
<accession>A0A6A4GC91</accession>
<keyword evidence="3" id="KW-1185">Reference proteome</keyword>
<evidence type="ECO:0000313" key="2">
    <source>
        <dbReference type="EMBL" id="KAE9383030.1"/>
    </source>
</evidence>
<dbReference type="Proteomes" id="UP000799118">
    <property type="component" value="Unassembled WGS sequence"/>
</dbReference>
<keyword evidence="1" id="KW-1133">Transmembrane helix</keyword>
<evidence type="ECO:0000313" key="3">
    <source>
        <dbReference type="Proteomes" id="UP000799118"/>
    </source>
</evidence>
<protein>
    <submittedName>
        <fullName evidence="2">Uncharacterized protein</fullName>
    </submittedName>
</protein>
<name>A0A6A4GC91_9AGAR</name>
<gene>
    <name evidence="2" type="ORF">BT96DRAFT_121782</name>
</gene>
<sequence length="80" mass="9004">MIFLPWSLLPWSPCLTIFFVLSFSWLVICPLGLGSIALKACSSSIVIDMALYLQGKVRQVSTMDLSLILWKLNGREERVS</sequence>
<reference evidence="2" key="1">
    <citation type="journal article" date="2019" name="Environ. Microbiol.">
        <title>Fungal ecological strategies reflected in gene transcription - a case study of two litter decomposers.</title>
        <authorList>
            <person name="Barbi F."/>
            <person name="Kohler A."/>
            <person name="Barry K."/>
            <person name="Baskaran P."/>
            <person name="Daum C."/>
            <person name="Fauchery L."/>
            <person name="Ihrmark K."/>
            <person name="Kuo A."/>
            <person name="LaButti K."/>
            <person name="Lipzen A."/>
            <person name="Morin E."/>
            <person name="Grigoriev I.V."/>
            <person name="Henrissat B."/>
            <person name="Lindahl B."/>
            <person name="Martin F."/>
        </authorList>
    </citation>
    <scope>NUCLEOTIDE SEQUENCE</scope>
    <source>
        <strain evidence="2">JB14</strain>
    </source>
</reference>